<reference evidence="2 3" key="1">
    <citation type="journal article" date="2022" name="Nat. Genet.">
        <title>Improved pea reference genome and pan-genome highlight genomic features and evolutionary characteristics.</title>
        <authorList>
            <person name="Yang T."/>
            <person name="Liu R."/>
            <person name="Luo Y."/>
            <person name="Hu S."/>
            <person name="Wang D."/>
            <person name="Wang C."/>
            <person name="Pandey M.K."/>
            <person name="Ge S."/>
            <person name="Xu Q."/>
            <person name="Li N."/>
            <person name="Li G."/>
            <person name="Huang Y."/>
            <person name="Saxena R.K."/>
            <person name="Ji Y."/>
            <person name="Li M."/>
            <person name="Yan X."/>
            <person name="He Y."/>
            <person name="Liu Y."/>
            <person name="Wang X."/>
            <person name="Xiang C."/>
            <person name="Varshney R.K."/>
            <person name="Ding H."/>
            <person name="Gao S."/>
            <person name="Zong X."/>
        </authorList>
    </citation>
    <scope>NUCLEOTIDE SEQUENCE [LARGE SCALE GENOMIC DNA]</scope>
    <source>
        <strain evidence="2 3">cv. Zhongwan 6</strain>
    </source>
</reference>
<comment type="caution">
    <text evidence="2">The sequence shown here is derived from an EMBL/GenBank/DDBJ whole genome shotgun (WGS) entry which is preliminary data.</text>
</comment>
<evidence type="ECO:0000313" key="2">
    <source>
        <dbReference type="EMBL" id="KAI5394468.1"/>
    </source>
</evidence>
<dbReference type="AlphaFoldDB" id="A0A9D4W1T5"/>
<feature type="region of interest" description="Disordered" evidence="1">
    <location>
        <begin position="163"/>
        <end position="191"/>
    </location>
</feature>
<dbReference type="PANTHER" id="PTHR12550">
    <property type="entry name" value="HEPATOMA-DERIVED GROWTH FACTOR-RELATED"/>
    <property type="match status" value="1"/>
</dbReference>
<dbReference type="EMBL" id="JAMSHJ010000006">
    <property type="protein sequence ID" value="KAI5394468.1"/>
    <property type="molecule type" value="Genomic_DNA"/>
</dbReference>
<sequence>SKKELTDNFASIQSPKPITYSSRKKSAGDLCPQGFITDRHMPVRRNRRSSSRVQTIMFPCNDGGKNSGSQLTNAAQGASVRRNKRLRKSPDLAGCNDFDSSALVLNDNMEDKGNSSEILTIDSDEFSLNEDSAMDSNFKHTETIECPEEDELNKGLDLKIKGVVNKKKRNHNRKRATNDSTKPTIESSKPT</sequence>
<proteinExistence type="predicted"/>
<feature type="non-terminal residue" evidence="2">
    <location>
        <position position="1"/>
    </location>
</feature>
<dbReference type="Proteomes" id="UP001058974">
    <property type="component" value="Chromosome 6"/>
</dbReference>
<feature type="region of interest" description="Disordered" evidence="1">
    <location>
        <begin position="1"/>
        <end position="80"/>
    </location>
</feature>
<feature type="non-terminal residue" evidence="2">
    <location>
        <position position="191"/>
    </location>
</feature>
<accession>A0A9D4W1T5</accession>
<feature type="compositionally biased region" description="Polar residues" evidence="1">
    <location>
        <begin position="67"/>
        <end position="76"/>
    </location>
</feature>
<feature type="compositionally biased region" description="Basic residues" evidence="1">
    <location>
        <begin position="164"/>
        <end position="175"/>
    </location>
</feature>
<feature type="compositionally biased region" description="Polar residues" evidence="1">
    <location>
        <begin position="178"/>
        <end position="191"/>
    </location>
</feature>
<organism evidence="2 3">
    <name type="scientific">Pisum sativum</name>
    <name type="common">Garden pea</name>
    <name type="synonym">Lathyrus oleraceus</name>
    <dbReference type="NCBI Taxonomy" id="3888"/>
    <lineage>
        <taxon>Eukaryota</taxon>
        <taxon>Viridiplantae</taxon>
        <taxon>Streptophyta</taxon>
        <taxon>Embryophyta</taxon>
        <taxon>Tracheophyta</taxon>
        <taxon>Spermatophyta</taxon>
        <taxon>Magnoliopsida</taxon>
        <taxon>eudicotyledons</taxon>
        <taxon>Gunneridae</taxon>
        <taxon>Pentapetalae</taxon>
        <taxon>rosids</taxon>
        <taxon>fabids</taxon>
        <taxon>Fabales</taxon>
        <taxon>Fabaceae</taxon>
        <taxon>Papilionoideae</taxon>
        <taxon>50 kb inversion clade</taxon>
        <taxon>NPAAA clade</taxon>
        <taxon>Hologalegina</taxon>
        <taxon>IRL clade</taxon>
        <taxon>Fabeae</taxon>
        <taxon>Lathyrus</taxon>
    </lineage>
</organism>
<gene>
    <name evidence="2" type="ORF">KIW84_061221</name>
</gene>
<feature type="compositionally biased region" description="Polar residues" evidence="1">
    <location>
        <begin position="8"/>
        <end position="21"/>
    </location>
</feature>
<evidence type="ECO:0000256" key="1">
    <source>
        <dbReference type="SAM" id="MobiDB-lite"/>
    </source>
</evidence>
<dbReference type="Gramene" id="Psat06G0122100-T5">
    <property type="protein sequence ID" value="KAI5394468.1"/>
    <property type="gene ID" value="KIW84_061221"/>
</dbReference>
<name>A0A9D4W1T5_PEA</name>
<evidence type="ECO:0000313" key="3">
    <source>
        <dbReference type="Proteomes" id="UP001058974"/>
    </source>
</evidence>
<dbReference type="PANTHER" id="PTHR12550:SF80">
    <property type="entry name" value="TUDOR_PWWP_MBT SUPERFAMILY PROTEIN"/>
    <property type="match status" value="1"/>
</dbReference>
<protein>
    <submittedName>
        <fullName evidence="2">Variant 5, Protein HUA2-LIKE 2</fullName>
    </submittedName>
</protein>
<keyword evidence="3" id="KW-1185">Reference proteome</keyword>